<keyword evidence="2" id="KW-1185">Reference proteome</keyword>
<accession>A0ABV7HNJ9</accession>
<evidence type="ECO:0000313" key="1">
    <source>
        <dbReference type="EMBL" id="MFC3152907.1"/>
    </source>
</evidence>
<name>A0ABV7HNJ9_9GAMM</name>
<evidence type="ECO:0000313" key="2">
    <source>
        <dbReference type="Proteomes" id="UP001595476"/>
    </source>
</evidence>
<gene>
    <name evidence="1" type="ORF">ACFOEK_17845</name>
</gene>
<dbReference type="EMBL" id="JBHRSZ010000007">
    <property type="protein sequence ID" value="MFC3152907.1"/>
    <property type="molecule type" value="Genomic_DNA"/>
</dbReference>
<protein>
    <submittedName>
        <fullName evidence="1">Uncharacterized protein</fullName>
    </submittedName>
</protein>
<comment type="caution">
    <text evidence="1">The sequence shown here is derived from an EMBL/GenBank/DDBJ whole genome shotgun (WGS) entry which is preliminary data.</text>
</comment>
<proteinExistence type="predicted"/>
<sequence length="132" mass="15153">MKSKKHQINNLEMLEVLFRESEAAYVDFQGSYEKSIYGTHQHLSEMSVYELAFSPYIELAKECGMGSISLRRSNKTGRIYLWNVNLGGHAPKLELRPVSLERVLDLAVMKTLHDNWAYLLGCNIDLEPGYEI</sequence>
<organism evidence="1 2">
    <name type="scientific">Litoribrevibacter euphylliae</name>
    <dbReference type="NCBI Taxonomy" id="1834034"/>
    <lineage>
        <taxon>Bacteria</taxon>
        <taxon>Pseudomonadati</taxon>
        <taxon>Pseudomonadota</taxon>
        <taxon>Gammaproteobacteria</taxon>
        <taxon>Oceanospirillales</taxon>
        <taxon>Oceanospirillaceae</taxon>
        <taxon>Litoribrevibacter</taxon>
    </lineage>
</organism>
<dbReference type="RefSeq" id="WP_386722829.1">
    <property type="nucleotide sequence ID" value="NZ_JBHRSZ010000007.1"/>
</dbReference>
<reference evidence="2" key="1">
    <citation type="journal article" date="2019" name="Int. J. Syst. Evol. Microbiol.">
        <title>The Global Catalogue of Microorganisms (GCM) 10K type strain sequencing project: providing services to taxonomists for standard genome sequencing and annotation.</title>
        <authorList>
            <consortium name="The Broad Institute Genomics Platform"/>
            <consortium name="The Broad Institute Genome Sequencing Center for Infectious Disease"/>
            <person name="Wu L."/>
            <person name="Ma J."/>
        </authorList>
    </citation>
    <scope>NUCLEOTIDE SEQUENCE [LARGE SCALE GENOMIC DNA]</scope>
    <source>
        <strain evidence="2">KCTC 52438</strain>
    </source>
</reference>
<dbReference type="Proteomes" id="UP001595476">
    <property type="component" value="Unassembled WGS sequence"/>
</dbReference>